<organism evidence="1 2">
    <name type="scientific">Schaalia odontolytica</name>
    <dbReference type="NCBI Taxonomy" id="1660"/>
    <lineage>
        <taxon>Bacteria</taxon>
        <taxon>Bacillati</taxon>
        <taxon>Actinomycetota</taxon>
        <taxon>Actinomycetes</taxon>
        <taxon>Actinomycetales</taxon>
        <taxon>Actinomycetaceae</taxon>
        <taxon>Schaalia</taxon>
    </lineage>
</organism>
<reference evidence="1 2" key="1">
    <citation type="submission" date="2019-11" db="EMBL/GenBank/DDBJ databases">
        <title>FDA dAtabase for Regulatory Grade micrObial Sequences (FDA-ARGOS): Supporting development and validation of Infectious Disease Dx tests.</title>
        <authorList>
            <person name="Stonesifer R."/>
            <person name="Tallon L."/>
            <person name="Sadzewicz L."/>
            <person name="Vavikolanu K."/>
            <person name="Mehta A."/>
            <person name="Aluvathingal J."/>
            <person name="Nadendla S."/>
            <person name="Myers T."/>
            <person name="Yan Y."/>
            <person name="Sichtig H."/>
        </authorList>
    </citation>
    <scope>NUCLEOTIDE SEQUENCE [LARGE SCALE GENOMIC DNA]</scope>
    <source>
        <strain evidence="1 2">FDAARGOS_732</strain>
    </source>
</reference>
<accession>A0A857A4M8</accession>
<protein>
    <submittedName>
        <fullName evidence="1">Uncharacterized protein</fullName>
    </submittedName>
</protein>
<dbReference type="Proteomes" id="UP000424490">
    <property type="component" value="Chromosome"/>
</dbReference>
<dbReference type="AlphaFoldDB" id="A0A857A4M8"/>
<dbReference type="RefSeq" id="WP_155844089.1">
    <property type="nucleotide sequence ID" value="NZ_CP046315.1"/>
</dbReference>
<sequence length="127" mass="13303">MSETVIAFAGAGRASTETVVAFAGEKWVLLVQFSGAEVMVVSMVAVQGRAVVLSVSTSPSCRASCAKKFALLGLVVGVSAKKFALHAQNTPKLAFLRLLGELFRGNAAEGAVRGEFFRANRPCAQVL</sequence>
<dbReference type="EMBL" id="CP046315">
    <property type="protein sequence ID" value="QGS10110.1"/>
    <property type="molecule type" value="Genomic_DNA"/>
</dbReference>
<evidence type="ECO:0000313" key="2">
    <source>
        <dbReference type="Proteomes" id="UP000424490"/>
    </source>
</evidence>
<evidence type="ECO:0000313" key="1">
    <source>
        <dbReference type="EMBL" id="QGS10110.1"/>
    </source>
</evidence>
<name>A0A857A4M8_9ACTO</name>
<proteinExistence type="predicted"/>
<gene>
    <name evidence="1" type="ORF">FOC40_00895</name>
</gene>